<evidence type="ECO:0000256" key="1">
    <source>
        <dbReference type="ARBA" id="ARBA00022448"/>
    </source>
</evidence>
<feature type="domain" description="Tim10-like" evidence="10">
    <location>
        <begin position="45"/>
        <end position="106"/>
    </location>
</feature>
<evidence type="ECO:0000256" key="8">
    <source>
        <dbReference type="RuleBase" id="RU367043"/>
    </source>
</evidence>
<dbReference type="Gene3D" id="1.10.287.810">
    <property type="entry name" value="Mitochondrial import inner membrane translocase subunit tim13 like domains"/>
    <property type="match status" value="1"/>
</dbReference>
<protein>
    <recommendedName>
        <fullName evidence="8">Mitochondrial import inner membrane translocase subunit</fullName>
    </recommendedName>
</protein>
<proteinExistence type="inferred from homology"/>
<keyword evidence="9" id="KW-0472">Membrane</keyword>
<dbReference type="InterPro" id="IPR004217">
    <property type="entry name" value="Tim10-like"/>
</dbReference>
<evidence type="ECO:0000256" key="2">
    <source>
        <dbReference type="ARBA" id="ARBA00022723"/>
    </source>
</evidence>
<evidence type="ECO:0000256" key="7">
    <source>
        <dbReference type="ARBA" id="ARBA00023157"/>
    </source>
</evidence>
<comment type="similarity">
    <text evidence="8">Belongs to the small Tim family.</text>
</comment>
<keyword evidence="9" id="KW-0812">Transmembrane</keyword>
<comment type="function">
    <text evidence="8">Mitochondrial intermembrane chaperone that participates in the import and insertion of some multi-pass transmembrane proteins into the mitochondrial inner membrane. Also required for the transfer of beta-barrel precursors from the TOM complex to the sorting and assembly machinery (SAM complex) of the outer membrane. Acts as a chaperone-like protein that protects the hydrophobic precursors from aggregation and guide them through the mitochondrial intermembrane space.</text>
</comment>
<comment type="subcellular location">
    <subcellularLocation>
        <location evidence="8">Mitochondrion inner membrane</location>
        <topology evidence="8">Peripheral membrane protein</topology>
        <orientation evidence="8">Intermembrane side</orientation>
    </subcellularLocation>
</comment>
<feature type="transmembrane region" description="Helical" evidence="9">
    <location>
        <begin position="6"/>
        <end position="27"/>
    </location>
</feature>
<evidence type="ECO:0000256" key="5">
    <source>
        <dbReference type="ARBA" id="ARBA00023010"/>
    </source>
</evidence>
<gene>
    <name evidence="11" type="ORF">g.8384</name>
</gene>
<dbReference type="Pfam" id="PF02953">
    <property type="entry name" value="zf-Tim10_DDP"/>
    <property type="match status" value="1"/>
</dbReference>
<dbReference type="SUPFAM" id="SSF144122">
    <property type="entry name" value="Tim10-like"/>
    <property type="match status" value="1"/>
</dbReference>
<name>A0A1B6DMF3_9HEMI</name>
<keyword evidence="2" id="KW-0479">Metal-binding</keyword>
<dbReference type="GO" id="GO:0046872">
    <property type="term" value="F:metal ion binding"/>
    <property type="evidence" value="ECO:0007669"/>
    <property type="project" value="UniProtKB-KW"/>
</dbReference>
<evidence type="ECO:0000256" key="3">
    <source>
        <dbReference type="ARBA" id="ARBA00022833"/>
    </source>
</evidence>
<dbReference type="EMBL" id="GEDC01010498">
    <property type="protein sequence ID" value="JAS26800.1"/>
    <property type="molecule type" value="Transcribed_RNA"/>
</dbReference>
<keyword evidence="8" id="KW-0999">Mitochondrion inner membrane</keyword>
<keyword evidence="9" id="KW-1133">Transmembrane helix</keyword>
<keyword evidence="8" id="KW-0143">Chaperone</keyword>
<keyword evidence="4 8" id="KW-0653">Protein transport</keyword>
<comment type="subunit">
    <text evidence="8">Heterohexamer.</text>
</comment>
<evidence type="ECO:0000256" key="9">
    <source>
        <dbReference type="SAM" id="Phobius"/>
    </source>
</evidence>
<feature type="non-terminal residue" evidence="11">
    <location>
        <position position="1"/>
    </location>
</feature>
<keyword evidence="7 8" id="KW-1015">Disulfide bond</keyword>
<dbReference type="GO" id="GO:0005743">
    <property type="term" value="C:mitochondrial inner membrane"/>
    <property type="evidence" value="ECO:0007669"/>
    <property type="project" value="UniProtKB-SubCell"/>
</dbReference>
<comment type="domain">
    <text evidence="8">The twin CX3C motif contains 4 conserved Cys residues that form 2 disulfide bonds in the mitochondrial intermembrane space.</text>
</comment>
<keyword evidence="6 8" id="KW-0496">Mitochondrion</keyword>
<keyword evidence="5 8" id="KW-0811">Translocation</keyword>
<dbReference type="InterPro" id="IPR050673">
    <property type="entry name" value="Mito_inner_translocase_sub"/>
</dbReference>
<dbReference type="PANTHER" id="PTHR13172">
    <property type="entry name" value="MITOCHONDRIAL IMPORT INNER MEMBRANE TRANSLOCASE SUBUNIT TIM9B"/>
    <property type="match status" value="1"/>
</dbReference>
<evidence type="ECO:0000313" key="11">
    <source>
        <dbReference type="EMBL" id="JAS26800.1"/>
    </source>
</evidence>
<accession>A0A1B6DMF3</accession>
<evidence type="ECO:0000256" key="6">
    <source>
        <dbReference type="ARBA" id="ARBA00023128"/>
    </source>
</evidence>
<sequence>RLVPMYSSNIAIWVSFISHSLLSLYILRKINMATSESVNLDQVNVDQAKSMKDFIMSYNKLSELCFNDCVWDFTTRNVKEQEDKCAVNCTEKFLKTHQRITQRFQEYQIIANENVLAATQKLGGKQVQ</sequence>
<keyword evidence="3" id="KW-0862">Zinc</keyword>
<evidence type="ECO:0000259" key="10">
    <source>
        <dbReference type="Pfam" id="PF02953"/>
    </source>
</evidence>
<dbReference type="GO" id="GO:0015031">
    <property type="term" value="P:protein transport"/>
    <property type="evidence" value="ECO:0007669"/>
    <property type="project" value="UniProtKB-KW"/>
</dbReference>
<evidence type="ECO:0000256" key="4">
    <source>
        <dbReference type="ARBA" id="ARBA00022927"/>
    </source>
</evidence>
<dbReference type="InterPro" id="IPR035427">
    <property type="entry name" value="Tim10-like_dom_sf"/>
</dbReference>
<keyword evidence="1 8" id="KW-0813">Transport</keyword>
<reference evidence="11" key="1">
    <citation type="submission" date="2015-12" db="EMBL/GenBank/DDBJ databases">
        <title>De novo transcriptome assembly of four potential Pierce s Disease insect vectors from Arizona vineyards.</title>
        <authorList>
            <person name="Tassone E.E."/>
        </authorList>
    </citation>
    <scope>NUCLEOTIDE SEQUENCE</scope>
</reference>
<organism evidence="11">
    <name type="scientific">Clastoptera arizonana</name>
    <name type="common">Arizona spittle bug</name>
    <dbReference type="NCBI Taxonomy" id="38151"/>
    <lineage>
        <taxon>Eukaryota</taxon>
        <taxon>Metazoa</taxon>
        <taxon>Ecdysozoa</taxon>
        <taxon>Arthropoda</taxon>
        <taxon>Hexapoda</taxon>
        <taxon>Insecta</taxon>
        <taxon>Pterygota</taxon>
        <taxon>Neoptera</taxon>
        <taxon>Paraneoptera</taxon>
        <taxon>Hemiptera</taxon>
        <taxon>Auchenorrhyncha</taxon>
        <taxon>Cercopoidea</taxon>
        <taxon>Clastopteridae</taxon>
        <taxon>Clastoptera</taxon>
    </lineage>
</organism>
<dbReference type="AlphaFoldDB" id="A0A1B6DMF3"/>